<evidence type="ECO:0000256" key="10">
    <source>
        <dbReference type="ARBA" id="ARBA00023235"/>
    </source>
</evidence>
<dbReference type="Gene3D" id="3.90.320.10">
    <property type="match status" value="1"/>
</dbReference>
<dbReference type="GO" id="GO:0043138">
    <property type="term" value="F:3'-5' DNA helicase activity"/>
    <property type="evidence" value="ECO:0007669"/>
    <property type="project" value="UniProtKB-EC"/>
</dbReference>
<evidence type="ECO:0000256" key="15">
    <source>
        <dbReference type="SAM" id="Coils"/>
    </source>
</evidence>
<keyword evidence="4 14" id="KW-0378">Hydrolase</keyword>
<dbReference type="GO" id="GO:0003677">
    <property type="term" value="F:DNA binding"/>
    <property type="evidence" value="ECO:0007669"/>
    <property type="project" value="UniProtKB-KW"/>
</dbReference>
<evidence type="ECO:0000256" key="8">
    <source>
        <dbReference type="ARBA" id="ARBA00023125"/>
    </source>
</evidence>
<dbReference type="NCBIfam" id="TIGR02785">
    <property type="entry name" value="addA_Gpos"/>
    <property type="match status" value="1"/>
</dbReference>
<dbReference type="PROSITE" id="PS51198">
    <property type="entry name" value="UVRD_HELICASE_ATP_BIND"/>
    <property type="match status" value="1"/>
</dbReference>
<keyword evidence="8" id="KW-0238">DNA-binding</keyword>
<dbReference type="Proteomes" id="UP000516046">
    <property type="component" value="Chromosome"/>
</dbReference>
<dbReference type="GO" id="GO:0005829">
    <property type="term" value="C:cytosol"/>
    <property type="evidence" value="ECO:0007669"/>
    <property type="project" value="TreeGrafter"/>
</dbReference>
<keyword evidence="19" id="KW-1185">Reference proteome</keyword>
<accession>A0A7G9WDS9</accession>
<evidence type="ECO:0000259" key="17">
    <source>
        <dbReference type="PROSITE" id="PS51217"/>
    </source>
</evidence>
<evidence type="ECO:0000256" key="7">
    <source>
        <dbReference type="ARBA" id="ARBA00022840"/>
    </source>
</evidence>
<keyword evidence="7 14" id="KW-0067">ATP-binding</keyword>
<dbReference type="EC" id="5.6.2.4" evidence="12"/>
<dbReference type="InterPro" id="IPR014016">
    <property type="entry name" value="UvrD-like_ATP-bd"/>
</dbReference>
<keyword evidence="1" id="KW-0540">Nuclease</keyword>
<dbReference type="InterPro" id="IPR014017">
    <property type="entry name" value="DNA_helicase_UvrD-like_C"/>
</dbReference>
<dbReference type="GO" id="GO:0004527">
    <property type="term" value="F:exonuclease activity"/>
    <property type="evidence" value="ECO:0007669"/>
    <property type="project" value="UniProtKB-KW"/>
</dbReference>
<dbReference type="GO" id="GO:0033202">
    <property type="term" value="C:DNA helicase complex"/>
    <property type="evidence" value="ECO:0007669"/>
    <property type="project" value="TreeGrafter"/>
</dbReference>
<gene>
    <name evidence="18" type="primary">addA</name>
    <name evidence="18" type="ORF">H6X83_07605</name>
</gene>
<dbReference type="GO" id="GO:0005524">
    <property type="term" value="F:ATP binding"/>
    <property type="evidence" value="ECO:0007669"/>
    <property type="project" value="UniProtKB-UniRule"/>
</dbReference>
<dbReference type="AlphaFoldDB" id="A0A7G9WDS9"/>
<evidence type="ECO:0000256" key="5">
    <source>
        <dbReference type="ARBA" id="ARBA00022806"/>
    </source>
</evidence>
<dbReference type="Pfam" id="PF12705">
    <property type="entry name" value="PDDEXK_1"/>
    <property type="match status" value="1"/>
</dbReference>
<dbReference type="InterPro" id="IPR011335">
    <property type="entry name" value="Restrct_endonuc-II-like"/>
</dbReference>
<evidence type="ECO:0000256" key="11">
    <source>
        <dbReference type="ARBA" id="ARBA00034617"/>
    </source>
</evidence>
<dbReference type="InterPro" id="IPR027417">
    <property type="entry name" value="P-loop_NTPase"/>
</dbReference>
<dbReference type="GO" id="GO:0006302">
    <property type="term" value="P:double-strand break repair"/>
    <property type="evidence" value="ECO:0007669"/>
    <property type="project" value="InterPro"/>
</dbReference>
<keyword evidence="9" id="KW-0234">DNA repair</keyword>
<keyword evidence="5 14" id="KW-0347">Helicase</keyword>
<dbReference type="InterPro" id="IPR000212">
    <property type="entry name" value="DNA_helicase_UvrD/REP"/>
</dbReference>
<protein>
    <recommendedName>
        <fullName evidence="12">DNA 3'-5' helicase</fullName>
        <ecNumber evidence="12">5.6.2.4</ecNumber>
    </recommendedName>
</protein>
<feature type="coiled-coil region" evidence="15">
    <location>
        <begin position="818"/>
        <end position="845"/>
    </location>
</feature>
<comment type="catalytic activity">
    <reaction evidence="11">
        <text>Couples ATP hydrolysis with the unwinding of duplex DNA by translocating in the 3'-5' direction.</text>
        <dbReference type="EC" id="5.6.2.4"/>
    </reaction>
</comment>
<dbReference type="CDD" id="cd17932">
    <property type="entry name" value="DEXQc_UvrD"/>
    <property type="match status" value="1"/>
</dbReference>
<evidence type="ECO:0000256" key="4">
    <source>
        <dbReference type="ARBA" id="ARBA00022801"/>
    </source>
</evidence>
<keyword evidence="10" id="KW-0413">Isomerase</keyword>
<evidence type="ECO:0000313" key="19">
    <source>
        <dbReference type="Proteomes" id="UP000516046"/>
    </source>
</evidence>
<dbReference type="RefSeq" id="WP_212505908.1">
    <property type="nucleotide sequence ID" value="NZ_CP060696.1"/>
</dbReference>
<feature type="domain" description="UvrD-like helicase C-terminal" evidence="17">
    <location>
        <begin position="491"/>
        <end position="775"/>
    </location>
</feature>
<dbReference type="PANTHER" id="PTHR11070:SF48">
    <property type="entry name" value="ATP-DEPENDENT HELICASE_NUCLEASE SUBUNIT A"/>
    <property type="match status" value="1"/>
</dbReference>
<dbReference type="GO" id="GO:0000725">
    <property type="term" value="P:recombinational repair"/>
    <property type="evidence" value="ECO:0007669"/>
    <property type="project" value="TreeGrafter"/>
</dbReference>
<dbReference type="EMBL" id="CP060696">
    <property type="protein sequence ID" value="QNO16841.1"/>
    <property type="molecule type" value="Genomic_DNA"/>
</dbReference>
<feature type="domain" description="UvrD-like helicase ATP-binding" evidence="16">
    <location>
        <begin position="3"/>
        <end position="472"/>
    </location>
</feature>
<sequence>MSTQWTPEQQDAISARGGPLLVSAAAGSGKTAVLVERMAGLILNEDAPIDADRLLVVTFTKAAASEMRDRIDRRLSQELRSTPESTFLQRQKILLSRAHIGTVDSFCSELVREHFSQLGVPADFRIADPGEMEVLRAQTFSHVLDSFYEANDADFLELLDCFSAGRDDRPLVHMVQVLYDFVRSHPFPQRWLREKAAMYLADAPDETPWGRAVRIYAEEALHYCAQTTKQTLNLLQEDATLSEKCGSVFVQDLAALVEVQQALPQADWNTACELLSTISFGRMASVRGYKEDSLKIAADANRKEVKAAVQQLQKLFGYSAQECAEDFARLAPMVEKLFAIVEKFGRELDAAKAEKKLADFGDLEHWALHLLVAETPEGWRRTQTAVETAQRYDEILIDEYQDTNELQDLLFRAVSREEKNLFMVGDVKQSIYGFRQAEAGLFLARRNASVEYDRKNPQYPACITLGKNFRSRAGVTETINFLFRQLMSEGAGGLDYTDRDALYCGAQYPDSNTPDAELDILERQTEEGDTEMAELECRRIAESVLDFLQNGSVFDKGRERGGRFSDVCILLRSANQYAPLYARLLGALGIPAWADPGGGFFGTLEVRTILSFLRTIDNPLQDIPLLAVLVSPVYGFTPDELANLRIADRKHPLYIAVQKAAQSGNDRCKEFLNDLRDYRTQAAAMPANRFIDFLLQNSGYQDLVLAMDNGETRLANLHLLLEYARKYEAAGWGGLSGFIRFVDRLQEEGGDLGAAASGRETADVVRIMSIHRSKGLEFPVVILAGCGRRFHRDVGDVRLHPKLGLGVKLRDETTGCRYTTLPREAAALEQERDEMSEELRVLYVALTRAKEKLLMLCSVSNAEAKLASLAAKLEPEERLPAFLVRRASSTADWLMLCALRHPDAGRLRQVACAEHLRVLPCSEKCTFQIIRSKASAETAPEETEQPQAAAVLPDEALLAQLKRETGFIYPYAQLGRVRAKTAASDVAAAPFEKKYAAQSRPAFLGKGGLTSAERGTALHSYMQYADYAKAASDPAAELSRLQQEAFLTKEQAAAVNLDAVQKFFASPLATRILKSPHVLREYRFTIEVPAAHLDAALPPEMAREPIVVQGAVDCAFEENGALVLLDYKTDRDADESKLLERYGAQLQLYREALTQCTGLPVKECCLYAFAAGRTICAAL</sequence>
<evidence type="ECO:0000256" key="3">
    <source>
        <dbReference type="ARBA" id="ARBA00022763"/>
    </source>
</evidence>
<proteinExistence type="predicted"/>
<dbReference type="PROSITE" id="PS51217">
    <property type="entry name" value="UVRD_HELICASE_CTER"/>
    <property type="match status" value="1"/>
</dbReference>
<comment type="catalytic activity">
    <reaction evidence="13">
        <text>ATP + H2O = ADP + phosphate + H(+)</text>
        <dbReference type="Rhea" id="RHEA:13065"/>
        <dbReference type="ChEBI" id="CHEBI:15377"/>
        <dbReference type="ChEBI" id="CHEBI:15378"/>
        <dbReference type="ChEBI" id="CHEBI:30616"/>
        <dbReference type="ChEBI" id="CHEBI:43474"/>
        <dbReference type="ChEBI" id="CHEBI:456216"/>
        <dbReference type="EC" id="5.6.2.4"/>
    </reaction>
</comment>
<dbReference type="Gene3D" id="3.40.50.300">
    <property type="entry name" value="P-loop containing nucleotide triphosphate hydrolases"/>
    <property type="match status" value="4"/>
</dbReference>
<evidence type="ECO:0000256" key="6">
    <source>
        <dbReference type="ARBA" id="ARBA00022839"/>
    </source>
</evidence>
<dbReference type="InterPro" id="IPR011604">
    <property type="entry name" value="PDDEXK-like_dom_sf"/>
</dbReference>
<reference evidence="18 19" key="1">
    <citation type="submission" date="2020-08" db="EMBL/GenBank/DDBJ databases">
        <authorList>
            <person name="Ren C."/>
            <person name="Gu Y."/>
            <person name="Xu Y."/>
        </authorList>
    </citation>
    <scope>NUCLEOTIDE SEQUENCE [LARGE SCALE GENOMIC DNA]</scope>
    <source>
        <strain evidence="18 19">LBM18003</strain>
    </source>
</reference>
<dbReference type="Pfam" id="PF00580">
    <property type="entry name" value="UvrD-helicase"/>
    <property type="match status" value="1"/>
</dbReference>
<evidence type="ECO:0000313" key="18">
    <source>
        <dbReference type="EMBL" id="QNO16841.1"/>
    </source>
</evidence>
<keyword evidence="3" id="KW-0227">DNA damage</keyword>
<dbReference type="KEGG" id="caml:H6X83_07605"/>
<dbReference type="InterPro" id="IPR014152">
    <property type="entry name" value="AddA"/>
</dbReference>
<feature type="binding site" evidence="14">
    <location>
        <begin position="24"/>
        <end position="31"/>
    </location>
    <ligand>
        <name>ATP</name>
        <dbReference type="ChEBI" id="CHEBI:30616"/>
    </ligand>
</feature>
<dbReference type="InterPro" id="IPR038726">
    <property type="entry name" value="PDDEXK_AddAB-type"/>
</dbReference>
<evidence type="ECO:0000256" key="14">
    <source>
        <dbReference type="PROSITE-ProRule" id="PRU00560"/>
    </source>
</evidence>
<name>A0A7G9WDS9_9FIRM</name>
<keyword evidence="2 14" id="KW-0547">Nucleotide-binding</keyword>
<keyword evidence="15" id="KW-0175">Coiled coil</keyword>
<evidence type="ECO:0000256" key="2">
    <source>
        <dbReference type="ARBA" id="ARBA00022741"/>
    </source>
</evidence>
<keyword evidence="6 18" id="KW-0269">Exonuclease</keyword>
<dbReference type="SUPFAM" id="SSF52980">
    <property type="entry name" value="Restriction endonuclease-like"/>
    <property type="match status" value="1"/>
</dbReference>
<evidence type="ECO:0000256" key="9">
    <source>
        <dbReference type="ARBA" id="ARBA00023204"/>
    </source>
</evidence>
<evidence type="ECO:0000256" key="1">
    <source>
        <dbReference type="ARBA" id="ARBA00022722"/>
    </source>
</evidence>
<evidence type="ECO:0000259" key="16">
    <source>
        <dbReference type="PROSITE" id="PS51198"/>
    </source>
</evidence>
<dbReference type="SUPFAM" id="SSF52540">
    <property type="entry name" value="P-loop containing nucleoside triphosphate hydrolases"/>
    <property type="match status" value="1"/>
</dbReference>
<organism evidence="18 19">
    <name type="scientific">Caproicibacterium amylolyticum</name>
    <dbReference type="NCBI Taxonomy" id="2766537"/>
    <lineage>
        <taxon>Bacteria</taxon>
        <taxon>Bacillati</taxon>
        <taxon>Bacillota</taxon>
        <taxon>Clostridia</taxon>
        <taxon>Eubacteriales</taxon>
        <taxon>Oscillospiraceae</taxon>
        <taxon>Caproicibacterium</taxon>
    </lineage>
</organism>
<evidence type="ECO:0000256" key="13">
    <source>
        <dbReference type="ARBA" id="ARBA00048988"/>
    </source>
</evidence>
<evidence type="ECO:0000256" key="12">
    <source>
        <dbReference type="ARBA" id="ARBA00034808"/>
    </source>
</evidence>
<dbReference type="Pfam" id="PF13361">
    <property type="entry name" value="UvrD_C"/>
    <property type="match status" value="1"/>
</dbReference>
<dbReference type="PANTHER" id="PTHR11070">
    <property type="entry name" value="UVRD / RECB / PCRA DNA HELICASE FAMILY MEMBER"/>
    <property type="match status" value="1"/>
</dbReference>